<name>A0A329R0F2_9ACTN</name>
<keyword evidence="3" id="KW-1185">Reference proteome</keyword>
<keyword evidence="1" id="KW-1133">Transmembrane helix</keyword>
<dbReference type="Proteomes" id="UP000250462">
    <property type="component" value="Unassembled WGS sequence"/>
</dbReference>
<sequence>MMGRTHALTGWCAGVAASVILGHDDVGEVVLFGATTAGFALLPDLDHPNARASRLLGIVTRALSRLLRALSAGAYRLAQGPGDDPSRTGTHRHLTHTAVFAVAIGVATAVATAAGGPWVAAGVVLLGLLLAENALGDWLLPITAASVVMWVVNTDPATALASVSGWLGIAVALGCVVHCLGDAITVSGCPFLWPIPIAGECWYEIGPPSWLRFRTGSTVETYLVAPACTLGGVLLLPGVTELVQPWTQALAERLLAN</sequence>
<protein>
    <submittedName>
        <fullName evidence="2">Metal-dependent hydrolase</fullName>
    </submittedName>
</protein>
<dbReference type="OrthoDB" id="3425909at2"/>
<keyword evidence="1" id="KW-0472">Membrane</keyword>
<dbReference type="Pfam" id="PF04307">
    <property type="entry name" value="YdjM"/>
    <property type="match status" value="1"/>
</dbReference>
<dbReference type="RefSeq" id="WP_112257454.1">
    <property type="nucleotide sequence ID" value="NZ_QMIG01000003.1"/>
</dbReference>
<dbReference type="GO" id="GO:0016787">
    <property type="term" value="F:hydrolase activity"/>
    <property type="evidence" value="ECO:0007669"/>
    <property type="project" value="UniProtKB-KW"/>
</dbReference>
<accession>A0A329R0F2</accession>
<evidence type="ECO:0000313" key="2">
    <source>
        <dbReference type="EMBL" id="RAW17636.1"/>
    </source>
</evidence>
<proteinExistence type="predicted"/>
<feature type="transmembrane region" description="Helical" evidence="1">
    <location>
        <begin position="135"/>
        <end position="153"/>
    </location>
</feature>
<comment type="caution">
    <text evidence="2">The sequence shown here is derived from an EMBL/GenBank/DDBJ whole genome shotgun (WGS) entry which is preliminary data.</text>
</comment>
<evidence type="ECO:0000256" key="1">
    <source>
        <dbReference type="SAM" id="Phobius"/>
    </source>
</evidence>
<evidence type="ECO:0000313" key="3">
    <source>
        <dbReference type="Proteomes" id="UP000250462"/>
    </source>
</evidence>
<keyword evidence="1" id="KW-0812">Transmembrane</keyword>
<dbReference type="InterPro" id="IPR007404">
    <property type="entry name" value="YdjM-like"/>
</dbReference>
<organism evidence="2 3">
    <name type="scientific">Phytoactinopolyspora halophila</name>
    <dbReference type="NCBI Taxonomy" id="1981511"/>
    <lineage>
        <taxon>Bacteria</taxon>
        <taxon>Bacillati</taxon>
        <taxon>Actinomycetota</taxon>
        <taxon>Actinomycetes</taxon>
        <taxon>Jiangellales</taxon>
        <taxon>Jiangellaceae</taxon>
        <taxon>Phytoactinopolyspora</taxon>
    </lineage>
</organism>
<reference evidence="2 3" key="1">
    <citation type="submission" date="2018-06" db="EMBL/GenBank/DDBJ databases">
        <title>Phytoactinopolyspora halophila sp. nov., a novel halophilic actinomycete isolated from a saline soil in China.</title>
        <authorList>
            <person name="Tang S.-K."/>
        </authorList>
    </citation>
    <scope>NUCLEOTIDE SEQUENCE [LARGE SCALE GENOMIC DNA]</scope>
    <source>
        <strain evidence="2 3">YIM 96934</strain>
    </source>
</reference>
<feature type="transmembrane region" description="Helical" evidence="1">
    <location>
        <begin position="159"/>
        <end position="180"/>
    </location>
</feature>
<gene>
    <name evidence="2" type="ORF">DPM12_06555</name>
</gene>
<keyword evidence="2" id="KW-0378">Hydrolase</keyword>
<dbReference type="AlphaFoldDB" id="A0A329R0F2"/>
<dbReference type="EMBL" id="QMIG01000003">
    <property type="protein sequence ID" value="RAW17636.1"/>
    <property type="molecule type" value="Genomic_DNA"/>
</dbReference>
<feature type="transmembrane region" description="Helical" evidence="1">
    <location>
        <begin position="98"/>
        <end position="128"/>
    </location>
</feature>